<sequence>MTSHILKIRRDLSSDIVYDSSDKYARIDAKAINQSHNPTRRALSRSDKTNDRSLLHHSHGGIFQLSTTGGEYWKAIGIWAPC</sequence>
<comment type="caution">
    <text evidence="1">The sequence shown here is derived from an EMBL/GenBank/DDBJ whole genome shotgun (WGS) entry which is preliminary data.</text>
</comment>
<dbReference type="AlphaFoldDB" id="A0A8X7BYX2"/>
<dbReference type="EMBL" id="BMAV01006790">
    <property type="protein sequence ID" value="GFY49035.1"/>
    <property type="molecule type" value="Genomic_DNA"/>
</dbReference>
<evidence type="ECO:0000313" key="2">
    <source>
        <dbReference type="Proteomes" id="UP000886998"/>
    </source>
</evidence>
<dbReference type="Proteomes" id="UP000886998">
    <property type="component" value="Unassembled WGS sequence"/>
</dbReference>
<proteinExistence type="predicted"/>
<name>A0A8X7BYX2_9ARAC</name>
<evidence type="ECO:0000313" key="1">
    <source>
        <dbReference type="EMBL" id="GFY49035.1"/>
    </source>
</evidence>
<organism evidence="1 2">
    <name type="scientific">Trichonephila inaurata madagascariensis</name>
    <dbReference type="NCBI Taxonomy" id="2747483"/>
    <lineage>
        <taxon>Eukaryota</taxon>
        <taxon>Metazoa</taxon>
        <taxon>Ecdysozoa</taxon>
        <taxon>Arthropoda</taxon>
        <taxon>Chelicerata</taxon>
        <taxon>Arachnida</taxon>
        <taxon>Araneae</taxon>
        <taxon>Araneomorphae</taxon>
        <taxon>Entelegynae</taxon>
        <taxon>Araneoidea</taxon>
        <taxon>Nephilidae</taxon>
        <taxon>Trichonephila</taxon>
        <taxon>Trichonephila inaurata</taxon>
    </lineage>
</organism>
<accession>A0A8X7BYX2</accession>
<reference evidence="1" key="1">
    <citation type="submission" date="2020-08" db="EMBL/GenBank/DDBJ databases">
        <title>Multicomponent nature underlies the extraordinary mechanical properties of spider dragline silk.</title>
        <authorList>
            <person name="Kono N."/>
            <person name="Nakamura H."/>
            <person name="Mori M."/>
            <person name="Yoshida Y."/>
            <person name="Ohtoshi R."/>
            <person name="Malay A.D."/>
            <person name="Moran D.A.P."/>
            <person name="Tomita M."/>
            <person name="Numata K."/>
            <person name="Arakawa K."/>
        </authorList>
    </citation>
    <scope>NUCLEOTIDE SEQUENCE</scope>
</reference>
<gene>
    <name evidence="1" type="ORF">TNIN_33181</name>
</gene>
<keyword evidence="2" id="KW-1185">Reference proteome</keyword>
<protein>
    <submittedName>
        <fullName evidence="1">Uncharacterized protein</fullName>
    </submittedName>
</protein>